<dbReference type="InterPro" id="IPR013154">
    <property type="entry name" value="ADH-like_N"/>
</dbReference>
<dbReference type="RefSeq" id="WP_289999221.1">
    <property type="nucleotide sequence ID" value="NZ_JAUEPH010000002.1"/>
</dbReference>
<evidence type="ECO:0000313" key="2">
    <source>
        <dbReference type="EMBL" id="MDN3203661.1"/>
    </source>
</evidence>
<dbReference type="InterPro" id="IPR013149">
    <property type="entry name" value="ADH-like_C"/>
</dbReference>
<protein>
    <submittedName>
        <fullName evidence="2">Zinc-binding dehydrogenase</fullName>
    </submittedName>
</protein>
<accession>A0ABT7YAW0</accession>
<dbReference type="Pfam" id="PF08240">
    <property type="entry name" value="ADH_N"/>
    <property type="match status" value="1"/>
</dbReference>
<dbReference type="PANTHER" id="PTHR45033">
    <property type="match status" value="1"/>
</dbReference>
<gene>
    <name evidence="2" type="ORF">QVH07_05855</name>
</gene>
<dbReference type="SUPFAM" id="SSF51735">
    <property type="entry name" value="NAD(P)-binding Rossmann-fold domains"/>
    <property type="match status" value="1"/>
</dbReference>
<dbReference type="PANTHER" id="PTHR45033:SF3">
    <property type="entry name" value="DEHYDROGENASE, PUTATIVE (AFU_ORTHOLOGUE AFUA_2G13270)-RELATED"/>
    <property type="match status" value="1"/>
</dbReference>
<comment type="caution">
    <text evidence="2">The sequence shown here is derived from an EMBL/GenBank/DDBJ whole genome shotgun (WGS) entry which is preliminary data.</text>
</comment>
<dbReference type="Gene3D" id="3.40.50.720">
    <property type="entry name" value="NAD(P)-binding Rossmann-like Domain"/>
    <property type="match status" value="1"/>
</dbReference>
<keyword evidence="3" id="KW-1185">Reference proteome</keyword>
<name>A0ABT7YAW0_9BACT</name>
<dbReference type="InterPro" id="IPR052711">
    <property type="entry name" value="Zinc_ADH-like"/>
</dbReference>
<organism evidence="2 3">
    <name type="scientific">Algoriphagus sediminis</name>
    <dbReference type="NCBI Taxonomy" id="3057113"/>
    <lineage>
        <taxon>Bacteria</taxon>
        <taxon>Pseudomonadati</taxon>
        <taxon>Bacteroidota</taxon>
        <taxon>Cytophagia</taxon>
        <taxon>Cytophagales</taxon>
        <taxon>Cyclobacteriaceae</taxon>
        <taxon>Algoriphagus</taxon>
    </lineage>
</organism>
<reference evidence="2" key="1">
    <citation type="submission" date="2023-06" db="EMBL/GenBank/DDBJ databases">
        <title>Robiginitalea aurantiacus sp. nov. and Algoriphagus sediminis sp. nov., isolated from coastal sediment.</title>
        <authorList>
            <person name="Zhou Z.Y."/>
            <person name="An J."/>
            <person name="Jia Y.W."/>
            <person name="Du Z.J."/>
        </authorList>
    </citation>
    <scope>NUCLEOTIDE SEQUENCE</scope>
    <source>
        <strain evidence="2">C2-7</strain>
    </source>
</reference>
<dbReference type="InterPro" id="IPR036291">
    <property type="entry name" value="NAD(P)-bd_dom_sf"/>
</dbReference>
<evidence type="ECO:0000259" key="1">
    <source>
        <dbReference type="SMART" id="SM00829"/>
    </source>
</evidence>
<dbReference type="Gene3D" id="3.90.180.10">
    <property type="entry name" value="Medium-chain alcohol dehydrogenases, catalytic domain"/>
    <property type="match status" value="1"/>
</dbReference>
<dbReference type="SUPFAM" id="SSF50129">
    <property type="entry name" value="GroES-like"/>
    <property type="match status" value="1"/>
</dbReference>
<dbReference type="InterPro" id="IPR020843">
    <property type="entry name" value="ER"/>
</dbReference>
<dbReference type="Proteomes" id="UP001171916">
    <property type="component" value="Unassembled WGS sequence"/>
</dbReference>
<sequence>MKAVVLERSLADKIQIVDVEQGSLEPDYVRVRVKAAALNHRDEWARKGLYPNLKDGIILGSDGAGEVSGVGSGVSKGWLGKEVIINPSLFWGDDQRAQSKDFGILGIPTNGTLAEFVDVPSDRIKVKPSHLSWEEAAALPLAGITAYRALFYRGGLQSDQKVLITGFGGGVAQFATQFAIYAGAKVWVSSSSKQKIERAISLGAKGGFDYLNEDWVNQAKEESEGFDLIIDGAAGQGFANLLKVVSPGGTIVFYGATTGNPEGLDARRVFWNQITIKGSTMGSDQDFEEMLDFVNRNQIHPVVDQVFELEEAVNAFDRMKAGKQMGKIVLTP</sequence>
<evidence type="ECO:0000313" key="3">
    <source>
        <dbReference type="Proteomes" id="UP001171916"/>
    </source>
</evidence>
<dbReference type="EMBL" id="JAUEPH010000002">
    <property type="protein sequence ID" value="MDN3203661.1"/>
    <property type="molecule type" value="Genomic_DNA"/>
</dbReference>
<proteinExistence type="predicted"/>
<dbReference type="SMART" id="SM00829">
    <property type="entry name" value="PKS_ER"/>
    <property type="match status" value="1"/>
</dbReference>
<feature type="domain" description="Enoyl reductase (ER)" evidence="1">
    <location>
        <begin position="9"/>
        <end position="330"/>
    </location>
</feature>
<dbReference type="Pfam" id="PF00107">
    <property type="entry name" value="ADH_zinc_N"/>
    <property type="match status" value="1"/>
</dbReference>
<dbReference type="InterPro" id="IPR011032">
    <property type="entry name" value="GroES-like_sf"/>
</dbReference>